<evidence type="ECO:0000256" key="2">
    <source>
        <dbReference type="ARBA" id="ARBA00022670"/>
    </source>
</evidence>
<keyword evidence="4" id="KW-0482">Metalloprotease</keyword>
<evidence type="ECO:0000313" key="7">
    <source>
        <dbReference type="Proteomes" id="UP000887568"/>
    </source>
</evidence>
<dbReference type="OMA" id="KSQWSDG"/>
<sequence>MGRGKKLRLRHRQDRTRGPSNGQPPESPGGLGLVLGHGDEEEDEVLLRQVPMVIQEQISVVPLRQRTVSKRDRKMAWGTVLAPKDPNIRKSSVSSRHSQSSGSIDRNHREPATAQRPNLSDQTLSSSSRSASQDIKLPILSSSTHSRSQPTKPCRKISHNSSQSAGAKNQPTRRKPKTDSTSKHGDQGQKLSSKPAKKPRAVPILAAITPDNVEHEKQKFFESSFDYNPQFSYRSPPSAGVLERYNKATDKLIQPAIQVFQATLLKFKTYKRFEATTGGKPISVSQFTAMFQQYLAQEGLTNKVALNLSDSLVARAVMSRTNGRATLNARPNALKSQWSDGLLRHEIGTHYIRSANNREHPWSTPKGRKQHGLSSLNPTEEGIASIHSVLLRKEPFLWRSAMLYYTTYMASRLSFADLFRDLGTYIEDPEVRWDYCLRAKRGQTDTSQPGCFNKDQVYLAGAFRVLRYRHSVDFHSLYKLGKVALEDVEHLKTLVDLNSPNLKIPTFMADIEDYRKRLDYVVLKNGLDEGELALLFPGEAPSGKTVKPATSQEECLDEQETGLVCSDDELVE</sequence>
<evidence type="ECO:0008006" key="8">
    <source>
        <dbReference type="Google" id="ProtNLM"/>
    </source>
</evidence>
<accession>A0A914B365</accession>
<evidence type="ECO:0000256" key="3">
    <source>
        <dbReference type="ARBA" id="ARBA00022801"/>
    </source>
</evidence>
<evidence type="ECO:0000256" key="5">
    <source>
        <dbReference type="SAM" id="MobiDB-lite"/>
    </source>
</evidence>
<dbReference type="GO" id="GO:0006508">
    <property type="term" value="P:proteolysis"/>
    <property type="evidence" value="ECO:0007669"/>
    <property type="project" value="UniProtKB-KW"/>
</dbReference>
<dbReference type="InterPro" id="IPR012548">
    <property type="entry name" value="MATCAP"/>
</dbReference>
<organism evidence="6 7">
    <name type="scientific">Patiria miniata</name>
    <name type="common">Bat star</name>
    <name type="synonym">Asterina miniata</name>
    <dbReference type="NCBI Taxonomy" id="46514"/>
    <lineage>
        <taxon>Eukaryota</taxon>
        <taxon>Metazoa</taxon>
        <taxon>Echinodermata</taxon>
        <taxon>Eleutherozoa</taxon>
        <taxon>Asterozoa</taxon>
        <taxon>Asteroidea</taxon>
        <taxon>Valvatacea</taxon>
        <taxon>Valvatida</taxon>
        <taxon>Asterinidae</taxon>
        <taxon>Patiria</taxon>
    </lineage>
</organism>
<feature type="region of interest" description="Disordered" evidence="5">
    <location>
        <begin position="1"/>
        <end position="42"/>
    </location>
</feature>
<feature type="compositionally biased region" description="Polar residues" evidence="5">
    <location>
        <begin position="159"/>
        <end position="170"/>
    </location>
</feature>
<name>A0A914B365_PATMI</name>
<dbReference type="PANTHER" id="PTHR31817:SF0">
    <property type="entry name" value="CHROMOSOME UNDETERMINED SCAFFOLD_67, WHOLE GENOME SHOTGUN SEQUENCE"/>
    <property type="match status" value="1"/>
</dbReference>
<dbReference type="GeneID" id="119739461"/>
<dbReference type="SMART" id="SM01154">
    <property type="entry name" value="DUF1704"/>
    <property type="match status" value="1"/>
</dbReference>
<feature type="region of interest" description="Disordered" evidence="5">
    <location>
        <begin position="77"/>
        <end position="201"/>
    </location>
</feature>
<dbReference type="RefSeq" id="XP_038070353.1">
    <property type="nucleotide sequence ID" value="XM_038214425.1"/>
</dbReference>
<dbReference type="CTD" id="562097"/>
<evidence type="ECO:0000256" key="4">
    <source>
        <dbReference type="ARBA" id="ARBA00023049"/>
    </source>
</evidence>
<protein>
    <recommendedName>
        <fullName evidence="8">KIAA0895</fullName>
    </recommendedName>
</protein>
<dbReference type="Proteomes" id="UP000887568">
    <property type="component" value="Unplaced"/>
</dbReference>
<feature type="compositionally biased region" description="Low complexity" evidence="5">
    <location>
        <begin position="91"/>
        <end position="103"/>
    </location>
</feature>
<feature type="region of interest" description="Disordered" evidence="5">
    <location>
        <begin position="356"/>
        <end position="376"/>
    </location>
</feature>
<evidence type="ECO:0000313" key="6">
    <source>
        <dbReference type="EnsemblMetazoa" id="XP_038070353.1"/>
    </source>
</evidence>
<keyword evidence="3" id="KW-0378">Hydrolase</keyword>
<keyword evidence="7" id="KW-1185">Reference proteome</keyword>
<reference evidence="6" key="1">
    <citation type="submission" date="2022-11" db="UniProtKB">
        <authorList>
            <consortium name="EnsemblMetazoa"/>
        </authorList>
    </citation>
    <scope>IDENTIFICATION</scope>
</reference>
<dbReference type="GO" id="GO:0008237">
    <property type="term" value="F:metallopeptidase activity"/>
    <property type="evidence" value="ECO:0007669"/>
    <property type="project" value="UniProtKB-KW"/>
</dbReference>
<dbReference type="Pfam" id="PF08014">
    <property type="entry name" value="MATCAP"/>
    <property type="match status" value="1"/>
</dbReference>
<feature type="compositionally biased region" description="Polar residues" evidence="5">
    <location>
        <begin position="140"/>
        <end position="151"/>
    </location>
</feature>
<dbReference type="EnsemblMetazoa" id="XM_038214425.1">
    <property type="protein sequence ID" value="XP_038070353.1"/>
    <property type="gene ID" value="LOC119739461"/>
</dbReference>
<dbReference type="PANTHER" id="PTHR31817">
    <property type="match status" value="1"/>
</dbReference>
<dbReference type="OrthoDB" id="449345at2759"/>
<dbReference type="AlphaFoldDB" id="A0A914B365"/>
<feature type="compositionally biased region" description="Polar residues" evidence="5">
    <location>
        <begin position="115"/>
        <end position="124"/>
    </location>
</feature>
<proteinExistence type="predicted"/>
<feature type="compositionally biased region" description="Basic residues" evidence="5">
    <location>
        <begin position="1"/>
        <end position="14"/>
    </location>
</feature>
<feature type="compositionally biased region" description="Basic and acidic residues" evidence="5">
    <location>
        <begin position="177"/>
        <end position="187"/>
    </location>
</feature>
<comment type="cofactor">
    <cofactor evidence="1">
        <name>Zn(2+)</name>
        <dbReference type="ChEBI" id="CHEBI:29105"/>
    </cofactor>
</comment>
<keyword evidence="2" id="KW-0645">Protease</keyword>
<evidence type="ECO:0000256" key="1">
    <source>
        <dbReference type="ARBA" id="ARBA00001947"/>
    </source>
</evidence>